<dbReference type="Pfam" id="PF12214">
    <property type="entry name" value="TPX2_importin"/>
    <property type="match status" value="1"/>
</dbReference>
<dbReference type="InterPro" id="IPR027330">
    <property type="entry name" value="TPX2_central_dom"/>
</dbReference>
<evidence type="ECO:0000259" key="2">
    <source>
        <dbReference type="Pfam" id="PF12214"/>
    </source>
</evidence>
<reference evidence="3 4" key="1">
    <citation type="journal article" date="2024" name="G3 (Bethesda)">
        <title>Genome assembly of Hibiscus sabdariffa L. provides insights into metabolisms of medicinal natural products.</title>
        <authorList>
            <person name="Kim T."/>
        </authorList>
    </citation>
    <scope>NUCLEOTIDE SEQUENCE [LARGE SCALE GENOMIC DNA]</scope>
    <source>
        <strain evidence="3">TK-2024</strain>
        <tissue evidence="3">Old leaves</tissue>
    </source>
</reference>
<dbReference type="PANTHER" id="PTHR14326">
    <property type="entry name" value="TARGETING PROTEIN FOR XKLP2"/>
    <property type="match status" value="1"/>
</dbReference>
<dbReference type="PANTHER" id="PTHR14326:SF57">
    <property type="entry name" value="PROTEIN TPX2-LIKE"/>
    <property type="match status" value="1"/>
</dbReference>
<feature type="compositionally biased region" description="Basic and acidic residues" evidence="1">
    <location>
        <begin position="292"/>
        <end position="304"/>
    </location>
</feature>
<dbReference type="Proteomes" id="UP001472677">
    <property type="component" value="Unassembled WGS sequence"/>
</dbReference>
<feature type="region of interest" description="Disordered" evidence="1">
    <location>
        <begin position="212"/>
        <end position="234"/>
    </location>
</feature>
<protein>
    <recommendedName>
        <fullName evidence="2">TPX2 central domain-containing protein</fullName>
    </recommendedName>
</protein>
<feature type="domain" description="TPX2 central" evidence="2">
    <location>
        <begin position="273"/>
        <end position="420"/>
    </location>
</feature>
<evidence type="ECO:0000256" key="1">
    <source>
        <dbReference type="SAM" id="MobiDB-lite"/>
    </source>
</evidence>
<feature type="compositionally biased region" description="Basic residues" evidence="1">
    <location>
        <begin position="251"/>
        <end position="260"/>
    </location>
</feature>
<name>A0ABR2GCC1_9ROSI</name>
<accession>A0ABR2GCC1</accession>
<evidence type="ECO:0000313" key="3">
    <source>
        <dbReference type="EMBL" id="KAK8599959.1"/>
    </source>
</evidence>
<organism evidence="3 4">
    <name type="scientific">Hibiscus sabdariffa</name>
    <name type="common">roselle</name>
    <dbReference type="NCBI Taxonomy" id="183260"/>
    <lineage>
        <taxon>Eukaryota</taxon>
        <taxon>Viridiplantae</taxon>
        <taxon>Streptophyta</taxon>
        <taxon>Embryophyta</taxon>
        <taxon>Tracheophyta</taxon>
        <taxon>Spermatophyta</taxon>
        <taxon>Magnoliopsida</taxon>
        <taxon>eudicotyledons</taxon>
        <taxon>Gunneridae</taxon>
        <taxon>Pentapetalae</taxon>
        <taxon>rosids</taxon>
        <taxon>malvids</taxon>
        <taxon>Malvales</taxon>
        <taxon>Malvaceae</taxon>
        <taxon>Malvoideae</taxon>
        <taxon>Hibiscus</taxon>
    </lineage>
</organism>
<dbReference type="InterPro" id="IPR009675">
    <property type="entry name" value="TPX2_fam"/>
</dbReference>
<feature type="region of interest" description="Disordered" evidence="1">
    <location>
        <begin position="251"/>
        <end position="305"/>
    </location>
</feature>
<sequence length="552" mass="63018">MEPLFYFYKKGISLSFPRLFLPIPFHALLFRSSPDSLALPFATMNEDLRVKHSYIHTRKKKEKRRVVEIGLVMEEQFYSIEQSVEVGQCFDIDYEFDAPHCYDFSSPETDWEAKEAELWFESAESYPPSPFVIKLKWRCDDEDGEFSQGSTECDEYSGEACNRCSEGNQGAKTGSPVKASPCRSSTLMKPTASYLAKQNQSRTVLSNQLQKSLQKSADRFNKSPSMNGNDATKRQKLETGYLSKVAHLKHHSQFVHKKPKTVQSLDGIQTKPKVTIPREPELQTARRAQRQRSKDKAESDDKAKSNVHLFKALPLNKKILEAPSMPLPKKSMPQPPEFQVFHLRTSERAKQHAYNNAMRVSMYVSTSRNENTGLISFKSINSLKDEKYDAVNKSKACAPNKKVTSSKGANGVLKNMNQTTATMRLSDEPPTELLNNLSLSSELHSGENSQEKMAISEGLKENEPGTLLLQRQIMEVIKEHLQRNRRMQYQCRSEKIIGIGRQDNISSPEIFVSFCHAFQERRNKERKWAAKELKMYTLNRVSLFEQTGKADS</sequence>
<keyword evidence="4" id="KW-1185">Reference proteome</keyword>
<proteinExistence type="predicted"/>
<gene>
    <name evidence="3" type="ORF">V6N12_049825</name>
</gene>
<comment type="caution">
    <text evidence="3">The sequence shown here is derived from an EMBL/GenBank/DDBJ whole genome shotgun (WGS) entry which is preliminary data.</text>
</comment>
<evidence type="ECO:0000313" key="4">
    <source>
        <dbReference type="Proteomes" id="UP001472677"/>
    </source>
</evidence>
<dbReference type="EMBL" id="JBBPBM010000001">
    <property type="protein sequence ID" value="KAK8599959.1"/>
    <property type="molecule type" value="Genomic_DNA"/>
</dbReference>